<accession>A0A015IR61</accession>
<protein>
    <submittedName>
        <fullName evidence="2">Nicotinamide-nucleotide adenylyltransferase NMA2</fullName>
    </submittedName>
</protein>
<dbReference type="GO" id="GO:0004515">
    <property type="term" value="F:nicotinate-nucleotide adenylyltransferase activity"/>
    <property type="evidence" value="ECO:0007669"/>
    <property type="project" value="TreeGrafter"/>
</dbReference>
<dbReference type="HOGENOM" id="CLU_1090490_0_0_1"/>
<dbReference type="OrthoDB" id="422187at2759"/>
<dbReference type="EMBL" id="JEMT01026255">
    <property type="protein sequence ID" value="EXX59682.1"/>
    <property type="molecule type" value="Genomic_DNA"/>
</dbReference>
<keyword evidence="3" id="KW-1185">Reference proteome</keyword>
<comment type="caution">
    <text evidence="2">The sequence shown here is derived from an EMBL/GenBank/DDBJ whole genome shotgun (WGS) entry which is preliminary data.</text>
</comment>
<dbReference type="SUPFAM" id="SSF52374">
    <property type="entry name" value="Nucleotidylyl transferase"/>
    <property type="match status" value="1"/>
</dbReference>
<sequence>MLSNNSESHLTPTTKLLTNLSQLKSETPSKTPVVLLTTGSMNPIHKQHYNNFEIAKRELESRLSQVKVIAGFISPSQDCYVFGKLGKYAISIDKRIEMCKLAVSESDWIDVDLWESKSKKSGLKFIDYWEVLYRLSKFLNEHDEINCNIKVFYLCGSDHFMKTGISHTLLRHHGFIIVGRNEDDGWIRNIENDLNRIFDENAWKESVVVINGEDNNNISSTTIRKELIHNLSDWEDLCDPKVVEYIKKNKILTLG</sequence>
<dbReference type="PANTHER" id="PTHR12039:SF0">
    <property type="entry name" value="NICOTINAMIDE-NUCLEOTIDE ADENYLYLTRANSFERASE"/>
    <property type="match status" value="1"/>
</dbReference>
<name>A0A015IR61_RHIIW</name>
<dbReference type="Gene3D" id="3.40.50.620">
    <property type="entry name" value="HUPs"/>
    <property type="match status" value="1"/>
</dbReference>
<dbReference type="GO" id="GO:0000309">
    <property type="term" value="F:nicotinamide-nucleotide adenylyltransferase activity"/>
    <property type="evidence" value="ECO:0007669"/>
    <property type="project" value="TreeGrafter"/>
</dbReference>
<feature type="domain" description="Cytidyltransferase-like" evidence="1">
    <location>
        <begin position="36"/>
        <end position="225"/>
    </location>
</feature>
<gene>
    <name evidence="2" type="ORF">RirG_186890</name>
</gene>
<reference evidence="2 3" key="1">
    <citation type="submission" date="2014-02" db="EMBL/GenBank/DDBJ databases">
        <title>Single nucleus genome sequencing reveals high similarity among nuclei of an endomycorrhizal fungus.</title>
        <authorList>
            <person name="Lin K."/>
            <person name="Geurts R."/>
            <person name="Zhang Z."/>
            <person name="Limpens E."/>
            <person name="Saunders D.G."/>
            <person name="Mu D."/>
            <person name="Pang E."/>
            <person name="Cao H."/>
            <person name="Cha H."/>
            <person name="Lin T."/>
            <person name="Zhou Q."/>
            <person name="Shang Y."/>
            <person name="Li Y."/>
            <person name="Ivanov S."/>
            <person name="Sharma T."/>
            <person name="Velzen R.V."/>
            <person name="Ruijter N.D."/>
            <person name="Aanen D.K."/>
            <person name="Win J."/>
            <person name="Kamoun S."/>
            <person name="Bisseling T."/>
            <person name="Huang S."/>
        </authorList>
    </citation>
    <scope>NUCLEOTIDE SEQUENCE [LARGE SCALE GENOMIC DNA]</scope>
    <source>
        <strain evidence="3">DAOM197198w</strain>
    </source>
</reference>
<dbReference type="InterPro" id="IPR004821">
    <property type="entry name" value="Cyt_trans-like"/>
</dbReference>
<proteinExistence type="predicted"/>
<keyword evidence="2" id="KW-0808">Transferase</keyword>
<dbReference type="STRING" id="1432141.A0A015IR61"/>
<evidence type="ECO:0000259" key="1">
    <source>
        <dbReference type="Pfam" id="PF01467"/>
    </source>
</evidence>
<dbReference type="InterPro" id="IPR014729">
    <property type="entry name" value="Rossmann-like_a/b/a_fold"/>
</dbReference>
<dbReference type="InterPro" id="IPR051182">
    <property type="entry name" value="Euk_NMN_adenylyltrnsfrase"/>
</dbReference>
<organism evidence="2 3">
    <name type="scientific">Rhizophagus irregularis (strain DAOM 197198w)</name>
    <name type="common">Glomus intraradices</name>
    <dbReference type="NCBI Taxonomy" id="1432141"/>
    <lineage>
        <taxon>Eukaryota</taxon>
        <taxon>Fungi</taxon>
        <taxon>Fungi incertae sedis</taxon>
        <taxon>Mucoromycota</taxon>
        <taxon>Glomeromycotina</taxon>
        <taxon>Glomeromycetes</taxon>
        <taxon>Glomerales</taxon>
        <taxon>Glomeraceae</taxon>
        <taxon>Rhizophagus</taxon>
    </lineage>
</organism>
<evidence type="ECO:0000313" key="2">
    <source>
        <dbReference type="EMBL" id="EXX59682.1"/>
    </source>
</evidence>
<dbReference type="AlphaFoldDB" id="A0A015IR61"/>
<dbReference type="PANTHER" id="PTHR12039">
    <property type="entry name" value="NICOTINAMIDE MONONUCLEOTIDE ADENYLYLTRANSFERASE"/>
    <property type="match status" value="1"/>
</dbReference>
<keyword evidence="2" id="KW-0548">Nucleotidyltransferase</keyword>
<dbReference type="Pfam" id="PF01467">
    <property type="entry name" value="CTP_transf_like"/>
    <property type="match status" value="1"/>
</dbReference>
<dbReference type="Proteomes" id="UP000022910">
    <property type="component" value="Unassembled WGS sequence"/>
</dbReference>
<evidence type="ECO:0000313" key="3">
    <source>
        <dbReference type="Proteomes" id="UP000022910"/>
    </source>
</evidence>
<dbReference type="GO" id="GO:0009435">
    <property type="term" value="P:NAD+ biosynthetic process"/>
    <property type="evidence" value="ECO:0007669"/>
    <property type="project" value="TreeGrafter"/>
</dbReference>